<dbReference type="PANTHER" id="PTHR46356:SF1">
    <property type="entry name" value="MITOCHONDRIAL 2-OXODICARBOXYLATE CARRIER"/>
    <property type="match status" value="1"/>
</dbReference>
<gene>
    <name evidence="13" type="primary">odc1</name>
    <name evidence="12" type="ORF">SJAG_00522</name>
</gene>
<accession>B6JVV5</accession>
<dbReference type="GO" id="GO:0005743">
    <property type="term" value="C:mitochondrial inner membrane"/>
    <property type="evidence" value="ECO:0007669"/>
    <property type="project" value="UniProtKB-SubCell"/>
</dbReference>
<dbReference type="HOGENOM" id="CLU_015166_5_2_1"/>
<dbReference type="InterPro" id="IPR051752">
    <property type="entry name" value="Mito_2-oxodicarb_carrier"/>
</dbReference>
<dbReference type="PRINTS" id="PR00926">
    <property type="entry name" value="MITOCARRIER"/>
</dbReference>
<proteinExistence type="inferred from homology"/>
<feature type="repeat" description="Solcar" evidence="10">
    <location>
        <begin position="5"/>
        <end position="91"/>
    </location>
</feature>
<dbReference type="Gene3D" id="1.50.40.10">
    <property type="entry name" value="Mitochondrial carrier domain"/>
    <property type="match status" value="1"/>
</dbReference>
<feature type="repeat" description="Solcar" evidence="10">
    <location>
        <begin position="196"/>
        <end position="286"/>
    </location>
</feature>
<dbReference type="GeneID" id="7051218"/>
<evidence type="ECO:0000256" key="6">
    <source>
        <dbReference type="ARBA" id="ARBA00022792"/>
    </source>
</evidence>
<evidence type="ECO:0000256" key="9">
    <source>
        <dbReference type="ARBA" id="ARBA00023136"/>
    </source>
</evidence>
<keyword evidence="7" id="KW-1133">Transmembrane helix</keyword>
<keyword evidence="3 11" id="KW-0813">Transport</keyword>
<evidence type="ECO:0000256" key="1">
    <source>
        <dbReference type="ARBA" id="ARBA00004448"/>
    </source>
</evidence>
<evidence type="ECO:0000256" key="8">
    <source>
        <dbReference type="ARBA" id="ARBA00023128"/>
    </source>
</evidence>
<keyword evidence="14" id="KW-1185">Reference proteome</keyword>
<dbReference type="JaponicusDB" id="SJAG_00522">
    <property type="gene designation" value="odc1"/>
</dbReference>
<dbReference type="SUPFAM" id="SSF103506">
    <property type="entry name" value="Mitochondrial carrier"/>
    <property type="match status" value="1"/>
</dbReference>
<dbReference type="RefSeq" id="XP_002171799.1">
    <property type="nucleotide sequence ID" value="XM_002171763.2"/>
</dbReference>
<sequence length="293" mass="32868">MKNDIPFSVTFLAGATAGISEVLCLYPLDVVKTRMQLSVGQSQYKGTFDCLRQIVKNEGPAFLYRGILPPIMMEAPKRALKFASNDFYGKLWRRVFNVKKNTPMLSVLTGSCAGFTETFVVVPFELVKIRLQDSRNMAHYSGTYDCLRKIVSEEGLRSLYNGFEATMWRHVIWNAGYFGLIQKVRKLLPKTTTRRGEMAKNLAAGTLGGICGTMLCTPFDVVKSRVQTTVKVPGQVPKYNWAFPAVRTIWREEGVRALYKGFIPKVLRLGPGGGILLVVFNGVLELYKKFQLA</sequence>
<dbReference type="AlphaFoldDB" id="B6JVV5"/>
<name>B6JVV5_SCHJY</name>
<dbReference type="Pfam" id="PF00153">
    <property type="entry name" value="Mito_carr"/>
    <property type="match status" value="3"/>
</dbReference>
<dbReference type="OrthoDB" id="434783at2759"/>
<reference evidence="12 14" key="1">
    <citation type="journal article" date="2011" name="Science">
        <title>Comparative functional genomics of the fission yeasts.</title>
        <authorList>
            <person name="Rhind N."/>
            <person name="Chen Z."/>
            <person name="Yassour M."/>
            <person name="Thompson D.A."/>
            <person name="Haas B.J."/>
            <person name="Habib N."/>
            <person name="Wapinski I."/>
            <person name="Roy S."/>
            <person name="Lin M.F."/>
            <person name="Heiman D.I."/>
            <person name="Young S.K."/>
            <person name="Furuya K."/>
            <person name="Guo Y."/>
            <person name="Pidoux A."/>
            <person name="Chen H.M."/>
            <person name="Robbertse B."/>
            <person name="Goldberg J.M."/>
            <person name="Aoki K."/>
            <person name="Bayne E.H."/>
            <person name="Berlin A.M."/>
            <person name="Desjardins C.A."/>
            <person name="Dobbs E."/>
            <person name="Dukaj L."/>
            <person name="Fan L."/>
            <person name="FitzGerald M.G."/>
            <person name="French C."/>
            <person name="Gujja S."/>
            <person name="Hansen K."/>
            <person name="Keifenheim D."/>
            <person name="Levin J.Z."/>
            <person name="Mosher R.A."/>
            <person name="Mueller C.A."/>
            <person name="Pfiffner J."/>
            <person name="Priest M."/>
            <person name="Russ C."/>
            <person name="Smialowska A."/>
            <person name="Swoboda P."/>
            <person name="Sykes S.M."/>
            <person name="Vaughn M."/>
            <person name="Vengrova S."/>
            <person name="Yoder R."/>
            <person name="Zeng Q."/>
            <person name="Allshire R."/>
            <person name="Baulcombe D."/>
            <person name="Birren B.W."/>
            <person name="Brown W."/>
            <person name="Ekwall K."/>
            <person name="Kellis M."/>
            <person name="Leatherwood J."/>
            <person name="Levin H."/>
            <person name="Margalit H."/>
            <person name="Martienssen R."/>
            <person name="Nieduszynski C.A."/>
            <person name="Spatafora J.W."/>
            <person name="Friedman N."/>
            <person name="Dalgaard J.Z."/>
            <person name="Baumann P."/>
            <person name="Niki H."/>
            <person name="Regev A."/>
            <person name="Nusbaum C."/>
        </authorList>
    </citation>
    <scope>NUCLEOTIDE SEQUENCE [LARGE SCALE GENOMIC DNA]</scope>
    <source>
        <strain evidence="14">yFS275 / FY16936</strain>
    </source>
</reference>
<dbReference type="eggNOG" id="KOG0754">
    <property type="taxonomic scope" value="Eukaryota"/>
</dbReference>
<protein>
    <submittedName>
        <fullName evidence="12">2-oxoadipate and 2-oxoglutarate transporter</fullName>
    </submittedName>
</protein>
<dbReference type="OMA" id="LPFQYQF"/>
<keyword evidence="9 10" id="KW-0472">Membrane</keyword>
<dbReference type="InterPro" id="IPR002067">
    <property type="entry name" value="MCP"/>
</dbReference>
<keyword evidence="8" id="KW-0496">Mitochondrion</keyword>
<dbReference type="VEuPathDB" id="FungiDB:SJAG_00522"/>
<evidence type="ECO:0000256" key="2">
    <source>
        <dbReference type="ARBA" id="ARBA00006375"/>
    </source>
</evidence>
<evidence type="ECO:0000256" key="5">
    <source>
        <dbReference type="ARBA" id="ARBA00022737"/>
    </source>
</evidence>
<evidence type="ECO:0000256" key="3">
    <source>
        <dbReference type="ARBA" id="ARBA00022448"/>
    </source>
</evidence>
<comment type="similarity">
    <text evidence="2 11">Belongs to the mitochondrial carrier (TC 2.A.29) family.</text>
</comment>
<evidence type="ECO:0000313" key="14">
    <source>
        <dbReference type="Proteomes" id="UP000001744"/>
    </source>
</evidence>
<dbReference type="EMBL" id="KE651166">
    <property type="protein sequence ID" value="EEB05506.1"/>
    <property type="molecule type" value="Genomic_DNA"/>
</dbReference>
<evidence type="ECO:0000313" key="12">
    <source>
        <dbReference type="EMBL" id="EEB05506.1"/>
    </source>
</evidence>
<dbReference type="GO" id="GO:0055085">
    <property type="term" value="P:transmembrane transport"/>
    <property type="evidence" value="ECO:0007669"/>
    <property type="project" value="InterPro"/>
</dbReference>
<keyword evidence="4 10" id="KW-0812">Transmembrane</keyword>
<comment type="subcellular location">
    <subcellularLocation>
        <location evidence="1">Mitochondrion inner membrane</location>
        <topology evidence="1">Multi-pass membrane protein</topology>
    </subcellularLocation>
</comment>
<evidence type="ECO:0000256" key="4">
    <source>
        <dbReference type="ARBA" id="ARBA00022692"/>
    </source>
</evidence>
<evidence type="ECO:0000256" key="11">
    <source>
        <dbReference type="RuleBase" id="RU000488"/>
    </source>
</evidence>
<dbReference type="InterPro" id="IPR023395">
    <property type="entry name" value="MCP_dom_sf"/>
</dbReference>
<keyword evidence="5" id="KW-0677">Repeat</keyword>
<feature type="repeat" description="Solcar" evidence="10">
    <location>
        <begin position="101"/>
        <end position="187"/>
    </location>
</feature>
<dbReference type="InterPro" id="IPR018108">
    <property type="entry name" value="MCP_transmembrane"/>
</dbReference>
<evidence type="ECO:0000313" key="13">
    <source>
        <dbReference type="JaponicusDB" id="SJAG_00522"/>
    </source>
</evidence>
<evidence type="ECO:0000256" key="10">
    <source>
        <dbReference type="PROSITE-ProRule" id="PRU00282"/>
    </source>
</evidence>
<keyword evidence="6" id="KW-0999">Mitochondrion inner membrane</keyword>
<dbReference type="Proteomes" id="UP000001744">
    <property type="component" value="Unassembled WGS sequence"/>
</dbReference>
<organism evidence="12 14">
    <name type="scientific">Schizosaccharomyces japonicus (strain yFS275 / FY16936)</name>
    <name type="common">Fission yeast</name>
    <dbReference type="NCBI Taxonomy" id="402676"/>
    <lineage>
        <taxon>Eukaryota</taxon>
        <taxon>Fungi</taxon>
        <taxon>Dikarya</taxon>
        <taxon>Ascomycota</taxon>
        <taxon>Taphrinomycotina</taxon>
        <taxon>Schizosaccharomycetes</taxon>
        <taxon>Schizosaccharomycetales</taxon>
        <taxon>Schizosaccharomycetaceae</taxon>
        <taxon>Schizosaccharomyces</taxon>
    </lineage>
</organism>
<dbReference type="PROSITE" id="PS50920">
    <property type="entry name" value="SOLCAR"/>
    <property type="match status" value="3"/>
</dbReference>
<evidence type="ECO:0000256" key="7">
    <source>
        <dbReference type="ARBA" id="ARBA00022989"/>
    </source>
</evidence>
<dbReference type="PANTHER" id="PTHR46356">
    <property type="entry name" value="MITOCHONDRIAL 2-OXODICARBOXYLATE CARRIER"/>
    <property type="match status" value="1"/>
</dbReference>